<reference evidence="6" key="3">
    <citation type="submission" date="2025-09" db="UniProtKB">
        <authorList>
            <consortium name="Ensembl"/>
        </authorList>
    </citation>
    <scope>IDENTIFICATION</scope>
    <source>
        <strain evidence="6">Thoroughbred</strain>
    </source>
</reference>
<keyword evidence="7" id="KW-1185">Reference proteome</keyword>
<dbReference type="OMA" id="QECPSRR"/>
<comment type="similarity">
    <text evidence="1">Belongs to the TRAFAC class TrmE-Era-EngA-EngB-Septin-like GTPase superfamily. AIG1/Toc34/Toc159-like paraseptin GTPase family. IAN subfamily.</text>
</comment>
<dbReference type="AlphaFoldDB" id="A0A9L0R9I6"/>
<keyword evidence="4" id="KW-0175">Coiled coil</keyword>
<dbReference type="Gene3D" id="3.40.50.300">
    <property type="entry name" value="P-loop containing nucleotide triphosphate hydrolases"/>
    <property type="match status" value="1"/>
</dbReference>
<dbReference type="GeneTree" id="ENSGT00940000159509"/>
<dbReference type="GO" id="GO:0005525">
    <property type="term" value="F:GTP binding"/>
    <property type="evidence" value="ECO:0007669"/>
    <property type="project" value="UniProtKB-KW"/>
</dbReference>
<keyword evidence="2" id="KW-0547">Nucleotide-binding</keyword>
<evidence type="ECO:0000256" key="1">
    <source>
        <dbReference type="ARBA" id="ARBA00008535"/>
    </source>
</evidence>
<dbReference type="Proteomes" id="UP000002281">
    <property type="component" value="Chromosome 4"/>
</dbReference>
<dbReference type="InterPro" id="IPR006703">
    <property type="entry name" value="G_AIG1"/>
</dbReference>
<gene>
    <name evidence="6" type="primary">LOC100146699</name>
</gene>
<evidence type="ECO:0000313" key="6">
    <source>
        <dbReference type="Ensembl" id="ENSECAP00000060672.1"/>
    </source>
</evidence>
<dbReference type="InterPro" id="IPR045058">
    <property type="entry name" value="GIMA/IAN/Toc"/>
</dbReference>
<dbReference type="InterPro" id="IPR027417">
    <property type="entry name" value="P-loop_NTPase"/>
</dbReference>
<evidence type="ECO:0000256" key="4">
    <source>
        <dbReference type="SAM" id="Coils"/>
    </source>
</evidence>
<dbReference type="Pfam" id="PF04548">
    <property type="entry name" value="AIG1"/>
    <property type="match status" value="1"/>
</dbReference>
<evidence type="ECO:0000256" key="3">
    <source>
        <dbReference type="ARBA" id="ARBA00023134"/>
    </source>
</evidence>
<dbReference type="SMR" id="A0A9L0R9I6"/>
<accession>A0A9L0R9I6</accession>
<evidence type="ECO:0000256" key="2">
    <source>
        <dbReference type="ARBA" id="ARBA00022741"/>
    </source>
</evidence>
<feature type="coiled-coil region" evidence="4">
    <location>
        <begin position="323"/>
        <end position="354"/>
    </location>
</feature>
<organism evidence="6 7">
    <name type="scientific">Equus caballus</name>
    <name type="common">Horse</name>
    <dbReference type="NCBI Taxonomy" id="9796"/>
    <lineage>
        <taxon>Eukaryota</taxon>
        <taxon>Metazoa</taxon>
        <taxon>Chordata</taxon>
        <taxon>Craniata</taxon>
        <taxon>Vertebrata</taxon>
        <taxon>Euteleostomi</taxon>
        <taxon>Mammalia</taxon>
        <taxon>Eutheria</taxon>
        <taxon>Laurasiatheria</taxon>
        <taxon>Perissodactyla</taxon>
        <taxon>Equidae</taxon>
        <taxon>Equus</taxon>
    </lineage>
</organism>
<protein>
    <recommendedName>
        <fullName evidence="5">AIG1-type G domain-containing protein</fullName>
    </recommendedName>
</protein>
<evidence type="ECO:0000313" key="7">
    <source>
        <dbReference type="Proteomes" id="UP000002281"/>
    </source>
</evidence>
<dbReference type="FunFam" id="3.40.50.300:FF:000366">
    <property type="entry name" value="GTPase, IMAP family member 2"/>
    <property type="match status" value="1"/>
</dbReference>
<sequence length="384" mass="43082">MSSPVKLSGPGTPLWGNSLTPFSIVSSIVIELFHLSVSTGINMGNRLLLIFREEKKEKRVGNGSYLPKLNLFSLLLSLSNLKVVGPYVSDLLNMAAAQDNTLRIVLVGRTGSGKSATANTILGRKAFVSRISAYAVSQTCQKASREWKGRNLLVVDTPGLFDTKEKLENTSMEISQCVLSSCPGPHAIIVVLKLGRITEEEQNTIALIKAVFGKAAMKHMIILFTHKDHLEDQSLSDAIAEADLKLGNIIQECGGRCCAFNNRADEAEKEAQVQELVELIENMVQKNRGAYFADAIYKDTEDIWKRWAEELKKIYTDPLENEIKLLEKEYADTLKEKEEKIKSIQLKYDEKIKNIRQEAESSVFQDVLNAIMKTLSKIWHMFWK</sequence>
<dbReference type="Ensembl" id="ENSECAT00000091441.1">
    <property type="protein sequence ID" value="ENSECAP00000060672.1"/>
    <property type="gene ID" value="ENSECAG00000039848.2"/>
</dbReference>
<dbReference type="PANTHER" id="PTHR10903">
    <property type="entry name" value="GTPASE, IMAP FAMILY MEMBER-RELATED"/>
    <property type="match status" value="1"/>
</dbReference>
<feature type="domain" description="AIG1-type G" evidence="5">
    <location>
        <begin position="99"/>
        <end position="301"/>
    </location>
</feature>
<proteinExistence type="inferred from homology"/>
<dbReference type="PROSITE" id="PS51720">
    <property type="entry name" value="G_AIG1"/>
    <property type="match status" value="1"/>
</dbReference>
<reference evidence="6 7" key="1">
    <citation type="journal article" date="2009" name="Science">
        <title>Genome sequence, comparative analysis, and population genetics of the domestic horse.</title>
        <authorList>
            <consortium name="Broad Institute Genome Sequencing Platform"/>
            <consortium name="Broad Institute Whole Genome Assembly Team"/>
            <person name="Wade C.M."/>
            <person name="Giulotto E."/>
            <person name="Sigurdsson S."/>
            <person name="Zoli M."/>
            <person name="Gnerre S."/>
            <person name="Imsland F."/>
            <person name="Lear T.L."/>
            <person name="Adelson D.L."/>
            <person name="Bailey E."/>
            <person name="Bellone R.R."/>
            <person name="Bloecker H."/>
            <person name="Distl O."/>
            <person name="Edgar R.C."/>
            <person name="Garber M."/>
            <person name="Leeb T."/>
            <person name="Mauceli E."/>
            <person name="MacLeod J.N."/>
            <person name="Penedo M.C.T."/>
            <person name="Raison J.M."/>
            <person name="Sharpe T."/>
            <person name="Vogel J."/>
            <person name="Andersson L."/>
            <person name="Antczak D.F."/>
            <person name="Biagi T."/>
            <person name="Binns M.M."/>
            <person name="Chowdhary B.P."/>
            <person name="Coleman S.J."/>
            <person name="Della Valle G."/>
            <person name="Fryc S."/>
            <person name="Guerin G."/>
            <person name="Hasegawa T."/>
            <person name="Hill E.W."/>
            <person name="Jurka J."/>
            <person name="Kiialainen A."/>
            <person name="Lindgren G."/>
            <person name="Liu J."/>
            <person name="Magnani E."/>
            <person name="Mickelson J.R."/>
            <person name="Murray J."/>
            <person name="Nergadze S.G."/>
            <person name="Onofrio R."/>
            <person name="Pedroni S."/>
            <person name="Piras M.F."/>
            <person name="Raudsepp T."/>
            <person name="Rocchi M."/>
            <person name="Roeed K.H."/>
            <person name="Ryder O.A."/>
            <person name="Searle S."/>
            <person name="Skow L."/>
            <person name="Swinburne J.E."/>
            <person name="Syvaenen A.C."/>
            <person name="Tozaki T."/>
            <person name="Valberg S.J."/>
            <person name="Vaudin M."/>
            <person name="White J.R."/>
            <person name="Zody M.C."/>
            <person name="Lander E.S."/>
            <person name="Lindblad-Toh K."/>
        </authorList>
    </citation>
    <scope>NUCLEOTIDE SEQUENCE [LARGE SCALE GENOMIC DNA]</scope>
    <source>
        <strain evidence="6 7">Thoroughbred</strain>
    </source>
</reference>
<dbReference type="SUPFAM" id="SSF52540">
    <property type="entry name" value="P-loop containing nucleoside triphosphate hydrolases"/>
    <property type="match status" value="1"/>
</dbReference>
<evidence type="ECO:0000259" key="5">
    <source>
        <dbReference type="PROSITE" id="PS51720"/>
    </source>
</evidence>
<reference evidence="6" key="2">
    <citation type="submission" date="2025-08" db="UniProtKB">
        <authorList>
            <consortium name="Ensembl"/>
        </authorList>
    </citation>
    <scope>IDENTIFICATION</scope>
    <source>
        <strain evidence="6">Thoroughbred</strain>
    </source>
</reference>
<dbReference type="PANTHER" id="PTHR10903:SF170">
    <property type="entry name" value="GTPASE IMAP FAMILY MEMBER 7"/>
    <property type="match status" value="1"/>
</dbReference>
<dbReference type="CDD" id="cd01852">
    <property type="entry name" value="AIG1"/>
    <property type="match status" value="1"/>
</dbReference>
<name>A0A9L0R9I6_HORSE</name>
<keyword evidence="3" id="KW-0342">GTP-binding</keyword>